<gene>
    <name evidence="2" type="ORF">EHQ30_15430</name>
</gene>
<dbReference type="InterPro" id="IPR011460">
    <property type="entry name" value="Lcl_C"/>
</dbReference>
<dbReference type="Proteomes" id="UP000297891">
    <property type="component" value="Unassembled WGS sequence"/>
</dbReference>
<evidence type="ECO:0000313" key="3">
    <source>
        <dbReference type="Proteomes" id="UP000297891"/>
    </source>
</evidence>
<accession>A0A5F1Z330</accession>
<feature type="domain" description="Lcl C-terminal" evidence="1">
    <location>
        <begin position="144"/>
        <end position="321"/>
    </location>
</feature>
<comment type="caution">
    <text evidence="2">The sequence shown here is derived from an EMBL/GenBank/DDBJ whole genome shotgun (WGS) entry which is preliminary data.</text>
</comment>
<organism evidence="2 3">
    <name type="scientific">Leptospira brenneri</name>
    <dbReference type="NCBI Taxonomy" id="2023182"/>
    <lineage>
        <taxon>Bacteria</taxon>
        <taxon>Pseudomonadati</taxon>
        <taxon>Spirochaetota</taxon>
        <taxon>Spirochaetia</taxon>
        <taxon>Leptospirales</taxon>
        <taxon>Leptospiraceae</taxon>
        <taxon>Leptospira</taxon>
    </lineage>
</organism>
<evidence type="ECO:0000259" key="1">
    <source>
        <dbReference type="Pfam" id="PF07603"/>
    </source>
</evidence>
<name>A0A5F1Z330_9LEPT</name>
<dbReference type="Pfam" id="PF07603">
    <property type="entry name" value="Lcl_C"/>
    <property type="match status" value="1"/>
</dbReference>
<reference evidence="2" key="1">
    <citation type="journal article" date="2019" name="PLoS Negl. Trop. Dis.">
        <title>Revisiting the worldwide diversity of Leptospira species in the environment.</title>
        <authorList>
            <person name="Vincent A.T."/>
            <person name="Schiettekatte O."/>
            <person name="Bourhy P."/>
            <person name="Veyrier F.J."/>
            <person name="Picardeau M."/>
        </authorList>
    </citation>
    <scope>NUCLEOTIDE SEQUENCE [LARGE SCALE GENOMIC DNA]</scope>
    <source>
        <strain evidence="2">201800277</strain>
    </source>
</reference>
<sequence>MSFRHSSLAINFLFVLFFLLCFSCKLEWNNPSDPSTQAFWETRLAEEWIVAYPRSFSIQGTVTGLNTSPVVLRSASDGSYISVSTNGPFRLDVFASPKYIQLDFPTQPTDVHCIVWDKGTWTGDGFVNAKITCPFVRTNVAGKTLLWDRCTYGSSWNPDGTSIGVGKGDCSNGAVQALSFCTISEGYNDTTNPNACNGGVNTALVNTGAVYSSCLGRSHSQSYGRGNWRLPFYTEMFSVIRCSATNTGVITGEDGCTTVGDMTKYSGATADPILFPNAQVARYWSSQTFQALGDTSVYMVDFNIGNQSYEFKDATGYVRCVSEL</sequence>
<dbReference type="EMBL" id="RQFP01000014">
    <property type="protein sequence ID" value="TGK91599.1"/>
    <property type="molecule type" value="Genomic_DNA"/>
</dbReference>
<evidence type="ECO:0000313" key="2">
    <source>
        <dbReference type="EMBL" id="TGK91599.1"/>
    </source>
</evidence>
<dbReference type="OrthoDB" id="342522at2"/>
<proteinExistence type="predicted"/>
<keyword evidence="3" id="KW-1185">Reference proteome</keyword>
<dbReference type="AlphaFoldDB" id="A0A5F1Z330"/>
<protein>
    <submittedName>
        <fullName evidence="2">DUF1566 domain-containing protein</fullName>
    </submittedName>
</protein>